<comment type="caution">
    <text evidence="1">The sequence shown here is derived from an EMBL/GenBank/DDBJ whole genome shotgun (WGS) entry which is preliminary data.</text>
</comment>
<reference evidence="1" key="1">
    <citation type="submission" date="2021-06" db="EMBL/GenBank/DDBJ databases">
        <authorList>
            <person name="Kallberg Y."/>
            <person name="Tangrot J."/>
            <person name="Rosling A."/>
        </authorList>
    </citation>
    <scope>NUCLEOTIDE SEQUENCE</scope>
    <source>
        <strain evidence="1">IN212</strain>
    </source>
</reference>
<feature type="non-terminal residue" evidence="1">
    <location>
        <position position="64"/>
    </location>
</feature>
<keyword evidence="2" id="KW-1185">Reference proteome</keyword>
<proteinExistence type="predicted"/>
<dbReference type="AlphaFoldDB" id="A0A9N9DZA4"/>
<name>A0A9N9DZA4_9GLOM</name>
<dbReference type="Proteomes" id="UP000789396">
    <property type="component" value="Unassembled WGS sequence"/>
</dbReference>
<organism evidence="1 2">
    <name type="scientific">Racocetra fulgida</name>
    <dbReference type="NCBI Taxonomy" id="60492"/>
    <lineage>
        <taxon>Eukaryota</taxon>
        <taxon>Fungi</taxon>
        <taxon>Fungi incertae sedis</taxon>
        <taxon>Mucoromycota</taxon>
        <taxon>Glomeromycotina</taxon>
        <taxon>Glomeromycetes</taxon>
        <taxon>Diversisporales</taxon>
        <taxon>Gigasporaceae</taxon>
        <taxon>Racocetra</taxon>
    </lineage>
</organism>
<protein>
    <submittedName>
        <fullName evidence="1">5216_t:CDS:1</fullName>
    </submittedName>
</protein>
<evidence type="ECO:0000313" key="1">
    <source>
        <dbReference type="EMBL" id="CAG8652732.1"/>
    </source>
</evidence>
<gene>
    <name evidence="1" type="ORF">RFULGI_LOCUS8525</name>
</gene>
<accession>A0A9N9DZA4</accession>
<sequence>MEILTMKLIMKAKLKLKRAAFATATQHEMISFPICVDDGALSRELVDDVNDSRCWDIHLDHIPY</sequence>
<dbReference type="EMBL" id="CAJVPZ010013896">
    <property type="protein sequence ID" value="CAG8652732.1"/>
    <property type="molecule type" value="Genomic_DNA"/>
</dbReference>
<evidence type="ECO:0000313" key="2">
    <source>
        <dbReference type="Proteomes" id="UP000789396"/>
    </source>
</evidence>